<feature type="region of interest" description="Disordered" evidence="1">
    <location>
        <begin position="704"/>
        <end position="885"/>
    </location>
</feature>
<feature type="compositionally biased region" description="Polar residues" evidence="1">
    <location>
        <begin position="14"/>
        <end position="26"/>
    </location>
</feature>
<reference evidence="2" key="1">
    <citation type="submission" date="2021-09" db="EMBL/GenBank/DDBJ databases">
        <authorList>
            <consortium name="AG Swart"/>
            <person name="Singh M."/>
            <person name="Singh A."/>
            <person name="Seah K."/>
            <person name="Emmerich C."/>
        </authorList>
    </citation>
    <scope>NUCLEOTIDE SEQUENCE</scope>
    <source>
        <strain evidence="2">ATCC30299</strain>
    </source>
</reference>
<feature type="compositionally biased region" description="Basic and acidic residues" evidence="1">
    <location>
        <begin position="603"/>
        <end position="616"/>
    </location>
</feature>
<evidence type="ECO:0000256" key="1">
    <source>
        <dbReference type="SAM" id="MobiDB-lite"/>
    </source>
</evidence>
<feature type="compositionally biased region" description="Basic and acidic residues" evidence="1">
    <location>
        <begin position="767"/>
        <end position="790"/>
    </location>
</feature>
<feature type="compositionally biased region" description="Basic and acidic residues" evidence="1">
    <location>
        <begin position="801"/>
        <end position="816"/>
    </location>
</feature>
<accession>A0AAU9ISR5</accession>
<feature type="compositionally biased region" description="Basic and acidic residues" evidence="1">
    <location>
        <begin position="650"/>
        <end position="663"/>
    </location>
</feature>
<feature type="compositionally biased region" description="Polar residues" evidence="1">
    <location>
        <begin position="834"/>
        <end position="845"/>
    </location>
</feature>
<organism evidence="2 3">
    <name type="scientific">Blepharisma stoltei</name>
    <dbReference type="NCBI Taxonomy" id="1481888"/>
    <lineage>
        <taxon>Eukaryota</taxon>
        <taxon>Sar</taxon>
        <taxon>Alveolata</taxon>
        <taxon>Ciliophora</taxon>
        <taxon>Postciliodesmatophora</taxon>
        <taxon>Heterotrichea</taxon>
        <taxon>Heterotrichida</taxon>
        <taxon>Blepharismidae</taxon>
        <taxon>Blepharisma</taxon>
    </lineage>
</organism>
<feature type="region of interest" description="Disordered" evidence="1">
    <location>
        <begin position="573"/>
        <end position="673"/>
    </location>
</feature>
<feature type="region of interest" description="Disordered" evidence="1">
    <location>
        <begin position="462"/>
        <end position="541"/>
    </location>
</feature>
<evidence type="ECO:0000313" key="3">
    <source>
        <dbReference type="Proteomes" id="UP001162131"/>
    </source>
</evidence>
<feature type="compositionally biased region" description="Basic residues" evidence="1">
    <location>
        <begin position="1073"/>
        <end position="1083"/>
    </location>
</feature>
<sequence length="1190" mass="136576">MQNDVYRNPEKSPDSSPLNNRNFSNENLTEFSSSPLLVPLRTKFRSSRVREVNGWRKQRPIEEAKNELSIGSNLPYQVRSKSEINKAPRYPHHEKLPRIIDVPRTKHNSTKQQKYVSFVPGVLHEFPLESLASFGSDDHRKSVESVLYMSPKLNRENSVPALTRIKDTNFKIAPQLSDIESSYPKESMDSGDITSYITKIQNLGSLESQRASGSKKHSKELKETPRIIYSPKKVSREPGKLSYVELYPFSENNEFIHEIHQKFPGLHIDILSVKFRNQELQTSFMDEIDKSAKEELFHALFDGNLDRETSFELHQDKATTLLDLFLKALLKGEIKNKKDAQEFVDSQIQSGVLIERDSISSAKSSHNRRQSKYLLTQTKSLSSNEENIMINNPEPEREKTAPWLSRNSSINNQVAIQPNVSDLLNVEIKEDLSLEEEKTVRRNSLDTVENFEKNMAEIEKIKEKHKSLVPNKPKLDSKEENKSPELPQLNIEGQSISFERRSDDSRDSEKKITGFSSNRSSSSPLAKHRRIDSASNLADTSAESKNLNISIVGNAGLEENNSKFLVLPTIKSEQNTPAAEKKEIPKFVENVDRLQASPSKSSKRSDKEILKSDSSTRSKSVKKRVEFSQKSTVSSPTKKKNTKTSRLKTSKNEEGKKNKKNEGDESEEGEEPKEKIKAIDKFIKNFTGSLLSLVQQVKDGMFEEHIFAEKEPEDEVEESNDNKQATDNSNSGIVETEISVNKVESKKAGAKTRKMVKKKTPKPTVKNNEEIQNKEKKEESLKEEEKVVEKEEIEQNGENPSKIKKEPKTKNPENAKKRPSQYFTKKRENIPINFLNNSKPRQTDSSEGEVEFDTSQEKESISRSPISSSASPVHKIVNPAEEREKRSVEYELKHMNLMSQMAKELLVSQKAIPNTSNLLNSASSEFFKNITPAKKSARQPIIPQITEEYISEEEENPWEEERDVDEELEIMFRDKKTSVKKFMFSPPIQYRFPQKYDLAQEVNLNEIAVSNQNVDPEVMETHLSKQKFLEDTIKIAEYKDYAKKQKGLLYVVNINEKAPDEQKREWRRDYEKKKKREKERRSKTNSSGVTLRGKPKITFSGLEESKVEKKHRMLQASRSISCSDIEIIKSGGALDVKSEMEAKERIYCRLKGVFDLNSLKGEFRERNWIPNNFKENLERINSVLQFPTCR</sequence>
<feature type="compositionally biased region" description="Basic and acidic residues" evidence="1">
    <location>
        <begin position="473"/>
        <end position="483"/>
    </location>
</feature>
<feature type="compositionally biased region" description="Basic and acidic residues" evidence="1">
    <location>
        <begin position="498"/>
        <end position="512"/>
    </location>
</feature>
<dbReference type="AlphaFoldDB" id="A0AAU9ISR5"/>
<feature type="compositionally biased region" description="Basic residues" evidence="1">
    <location>
        <begin position="637"/>
        <end position="649"/>
    </location>
</feature>
<feature type="compositionally biased region" description="Basic and acidic residues" evidence="1">
    <location>
        <begin position="579"/>
        <end position="592"/>
    </location>
</feature>
<name>A0AAU9ISR5_9CILI</name>
<feature type="compositionally biased region" description="Basic residues" evidence="1">
    <location>
        <begin position="748"/>
        <end position="761"/>
    </location>
</feature>
<feature type="region of interest" description="Disordered" evidence="1">
    <location>
        <begin position="1062"/>
        <end position="1092"/>
    </location>
</feature>
<comment type="caution">
    <text evidence="2">The sequence shown here is derived from an EMBL/GenBank/DDBJ whole genome shotgun (WGS) entry which is preliminary data.</text>
</comment>
<dbReference type="Proteomes" id="UP001162131">
    <property type="component" value="Unassembled WGS sequence"/>
</dbReference>
<keyword evidence="3" id="KW-1185">Reference proteome</keyword>
<feature type="compositionally biased region" description="Basic and acidic residues" evidence="1">
    <location>
        <begin position="1062"/>
        <end position="1072"/>
    </location>
</feature>
<feature type="compositionally biased region" description="Low complexity" evidence="1">
    <location>
        <begin position="862"/>
        <end position="872"/>
    </location>
</feature>
<feature type="compositionally biased region" description="Polar residues" evidence="1">
    <location>
        <begin position="514"/>
        <end position="524"/>
    </location>
</feature>
<protein>
    <submittedName>
        <fullName evidence="2">Uncharacterized protein</fullName>
    </submittedName>
</protein>
<feature type="region of interest" description="Disordered" evidence="1">
    <location>
        <begin position="1"/>
        <end position="26"/>
    </location>
</feature>
<feature type="compositionally biased region" description="Polar residues" evidence="1">
    <location>
        <begin position="722"/>
        <end position="733"/>
    </location>
</feature>
<gene>
    <name evidence="2" type="ORF">BSTOLATCC_MIC22021</name>
</gene>
<proteinExistence type="predicted"/>
<evidence type="ECO:0000313" key="2">
    <source>
        <dbReference type="EMBL" id="CAG9318651.1"/>
    </source>
</evidence>
<dbReference type="EMBL" id="CAJZBQ010000021">
    <property type="protein sequence ID" value="CAG9318651.1"/>
    <property type="molecule type" value="Genomic_DNA"/>
</dbReference>